<evidence type="ECO:0000313" key="2">
    <source>
        <dbReference type="Proteomes" id="UP000011524"/>
    </source>
</evidence>
<dbReference type="EMBL" id="AOLY01000009">
    <property type="protein sequence ID" value="EMA32750.1"/>
    <property type="molecule type" value="Genomic_DNA"/>
</dbReference>
<comment type="caution">
    <text evidence="1">The sequence shown here is derived from an EMBL/GenBank/DDBJ whole genome shotgun (WGS) entry which is preliminary data.</text>
</comment>
<dbReference type="Gene3D" id="3.40.720.10">
    <property type="entry name" value="Alkaline Phosphatase, subunit A"/>
    <property type="match status" value="1"/>
</dbReference>
<organism evidence="1 2">
    <name type="scientific">Haloarcula japonica (strain ATCC 49778 / DSM 6131 / JCM 7785 / NBRC 101032 / NCIMB 13157 / TR-1)</name>
    <dbReference type="NCBI Taxonomy" id="1227453"/>
    <lineage>
        <taxon>Archaea</taxon>
        <taxon>Methanobacteriati</taxon>
        <taxon>Methanobacteriota</taxon>
        <taxon>Stenosarchaea group</taxon>
        <taxon>Halobacteria</taxon>
        <taxon>Halobacteriales</taxon>
        <taxon>Haloarculaceae</taxon>
        <taxon>Haloarcula</taxon>
    </lineage>
</organism>
<dbReference type="eggNOG" id="arCOG04525">
    <property type="taxonomic scope" value="Archaea"/>
</dbReference>
<evidence type="ECO:0008006" key="3">
    <source>
        <dbReference type="Google" id="ProtNLM"/>
    </source>
</evidence>
<reference evidence="1 2" key="1">
    <citation type="journal article" date="2014" name="PLoS Genet.">
        <title>Phylogenetically driven sequencing of extremely halophilic archaea reveals strategies for static and dynamic osmo-response.</title>
        <authorList>
            <person name="Becker E.A."/>
            <person name="Seitzer P.M."/>
            <person name="Tritt A."/>
            <person name="Larsen D."/>
            <person name="Krusor M."/>
            <person name="Yao A.I."/>
            <person name="Wu D."/>
            <person name="Madern D."/>
            <person name="Eisen J.A."/>
            <person name="Darling A.E."/>
            <person name="Facciotti M.T."/>
        </authorList>
    </citation>
    <scope>NUCLEOTIDE SEQUENCE [LARGE SCALE GENOMIC DNA]</scope>
    <source>
        <strain evidence="2">ATCC 49778 / DSM 6131 / JCM 7785 / NBRC 101032 / NCIMB 13157 / TR-1</strain>
    </source>
</reference>
<dbReference type="Proteomes" id="UP000011524">
    <property type="component" value="Unassembled WGS sequence"/>
</dbReference>
<name>M0LL62_HALJT</name>
<dbReference type="InterPro" id="IPR017850">
    <property type="entry name" value="Alkaline_phosphatase_core_sf"/>
</dbReference>
<evidence type="ECO:0000313" key="1">
    <source>
        <dbReference type="EMBL" id="EMA32750.1"/>
    </source>
</evidence>
<sequence length="116" mass="13192">MVKLSEKDVNRKLVREAYAENVEQVAAAVDNLLPELTGKTVITADHGEMLGERFRYVPIRGYGHPFGVYNEYTTKVPWNVIETGERKDIIDEKPTQDINVDLDAVDDQLRNLGYVL</sequence>
<proteinExistence type="predicted"/>
<keyword evidence="2" id="KW-1185">Reference proteome</keyword>
<dbReference type="AlphaFoldDB" id="M0LL62"/>
<accession>M0LL62</accession>
<protein>
    <recommendedName>
        <fullName evidence="3">Sulfatase</fullName>
    </recommendedName>
</protein>
<gene>
    <name evidence="1" type="ORF">C444_05996</name>
</gene>